<dbReference type="PROSITE" id="PS01149">
    <property type="entry name" value="PSI_RSU"/>
    <property type="match status" value="1"/>
</dbReference>
<dbReference type="InterPro" id="IPR020103">
    <property type="entry name" value="PsdUridine_synth_cat_dom_sf"/>
</dbReference>
<dbReference type="FunFam" id="3.10.290.10:FF:000003">
    <property type="entry name" value="Pseudouridine synthase"/>
    <property type="match status" value="1"/>
</dbReference>
<dbReference type="EC" id="5.4.99.-" evidence="4"/>
<dbReference type="GO" id="GO:0000455">
    <property type="term" value="P:enzyme-directed rRNA pseudouridine synthesis"/>
    <property type="evidence" value="ECO:0007669"/>
    <property type="project" value="UniProtKB-ARBA"/>
</dbReference>
<dbReference type="InterPro" id="IPR018496">
    <property type="entry name" value="PsdUridine_synth_RsuA/RluB_CS"/>
</dbReference>
<feature type="domain" description="RNA-binding S4" evidence="5">
    <location>
        <begin position="12"/>
        <end position="77"/>
    </location>
</feature>
<dbReference type="SMART" id="SM00363">
    <property type="entry name" value="S4"/>
    <property type="match status" value="1"/>
</dbReference>
<name>A0A9D2I8H2_9FIRM</name>
<dbReference type="EMBL" id="DWYY01000115">
    <property type="protein sequence ID" value="HJA93513.1"/>
    <property type="molecule type" value="Genomic_DNA"/>
</dbReference>
<keyword evidence="3" id="KW-0694">RNA-binding</keyword>
<organism evidence="6 7">
    <name type="scientific">Candidatus Eisenbergiella merdipullorum</name>
    <dbReference type="NCBI Taxonomy" id="2838553"/>
    <lineage>
        <taxon>Bacteria</taxon>
        <taxon>Bacillati</taxon>
        <taxon>Bacillota</taxon>
        <taxon>Clostridia</taxon>
        <taxon>Lachnospirales</taxon>
        <taxon>Lachnospiraceae</taxon>
        <taxon>Eisenbergiella</taxon>
    </lineage>
</organism>
<evidence type="ECO:0000313" key="7">
    <source>
        <dbReference type="Proteomes" id="UP000886858"/>
    </source>
</evidence>
<dbReference type="InterPro" id="IPR002942">
    <property type="entry name" value="S4_RNA-bd"/>
</dbReference>
<dbReference type="Gene3D" id="3.30.70.1560">
    <property type="entry name" value="Alpha-L RNA-binding motif"/>
    <property type="match status" value="1"/>
</dbReference>
<dbReference type="Pfam" id="PF00849">
    <property type="entry name" value="PseudoU_synth_2"/>
    <property type="match status" value="1"/>
</dbReference>
<keyword evidence="2 4" id="KW-0413">Isomerase</keyword>
<comment type="caution">
    <text evidence="6">The sequence shown here is derived from an EMBL/GenBank/DDBJ whole genome shotgun (WGS) entry which is preliminary data.</text>
</comment>
<dbReference type="Gene3D" id="3.30.70.580">
    <property type="entry name" value="Pseudouridine synthase I, catalytic domain, N-terminal subdomain"/>
    <property type="match status" value="1"/>
</dbReference>
<dbReference type="GO" id="GO:0003723">
    <property type="term" value="F:RNA binding"/>
    <property type="evidence" value="ECO:0007669"/>
    <property type="project" value="UniProtKB-KW"/>
</dbReference>
<dbReference type="NCBIfam" id="TIGR00093">
    <property type="entry name" value="pseudouridine synthase"/>
    <property type="match status" value="1"/>
</dbReference>
<dbReference type="FunFam" id="3.30.70.1560:FF:000002">
    <property type="entry name" value="Pseudouridine synthase"/>
    <property type="match status" value="1"/>
</dbReference>
<dbReference type="Gene3D" id="3.10.290.10">
    <property type="entry name" value="RNA-binding S4 domain"/>
    <property type="match status" value="1"/>
</dbReference>
<protein>
    <recommendedName>
        <fullName evidence="4">Pseudouridine synthase</fullName>
        <ecNumber evidence="4">5.4.99.-</ecNumber>
    </recommendedName>
</protein>
<dbReference type="CDD" id="cd00165">
    <property type="entry name" value="S4"/>
    <property type="match status" value="1"/>
</dbReference>
<evidence type="ECO:0000256" key="2">
    <source>
        <dbReference type="ARBA" id="ARBA00023235"/>
    </source>
</evidence>
<evidence type="ECO:0000256" key="3">
    <source>
        <dbReference type="PROSITE-ProRule" id="PRU00182"/>
    </source>
</evidence>
<sequence length="253" mass="29137">MEQNRTEHTKQERLNKFLADCGICSRREADRMIEAGRVTVNGRPAGTGVRVSPSDEVLVDGRPLKRKDKKVVLAFYKPVGVTCTEKDRYAEKTIRDVVDYPVRVTYAGRLDRDSEGLLLLTNDGDLINALMRASNFHEKEYLVRVNRPLTDDFLQKMAEGVFLKDLDIQTRPCRVEREGKYVFRIVLTQGLNRQIRRMCRALGINVVSIKRVRVANITLGRMKPGNYRLVEKEEREELYRIAFGGTRRQPDHG</sequence>
<dbReference type="InterPro" id="IPR006145">
    <property type="entry name" value="PsdUridine_synth_RsuA/RluA"/>
</dbReference>
<evidence type="ECO:0000259" key="5">
    <source>
        <dbReference type="SMART" id="SM00363"/>
    </source>
</evidence>
<proteinExistence type="inferred from homology"/>
<dbReference type="SUPFAM" id="SSF55120">
    <property type="entry name" value="Pseudouridine synthase"/>
    <property type="match status" value="1"/>
</dbReference>
<dbReference type="Pfam" id="PF01479">
    <property type="entry name" value="S4"/>
    <property type="match status" value="1"/>
</dbReference>
<comment type="similarity">
    <text evidence="1 4">Belongs to the pseudouridine synthase RsuA family.</text>
</comment>
<dbReference type="PROSITE" id="PS50889">
    <property type="entry name" value="S4"/>
    <property type="match status" value="1"/>
</dbReference>
<reference evidence="6" key="1">
    <citation type="journal article" date="2021" name="PeerJ">
        <title>Extensive microbial diversity within the chicken gut microbiome revealed by metagenomics and culture.</title>
        <authorList>
            <person name="Gilroy R."/>
            <person name="Ravi A."/>
            <person name="Getino M."/>
            <person name="Pursley I."/>
            <person name="Horton D.L."/>
            <person name="Alikhan N.F."/>
            <person name="Baker D."/>
            <person name="Gharbi K."/>
            <person name="Hall N."/>
            <person name="Watson M."/>
            <person name="Adriaenssens E.M."/>
            <person name="Foster-Nyarko E."/>
            <person name="Jarju S."/>
            <person name="Secka A."/>
            <person name="Antonio M."/>
            <person name="Oren A."/>
            <person name="Chaudhuri R.R."/>
            <person name="La Ragione R."/>
            <person name="Hildebrand F."/>
            <person name="Pallen M.J."/>
        </authorList>
    </citation>
    <scope>NUCLEOTIDE SEQUENCE</scope>
    <source>
        <strain evidence="6">CHK179-7159</strain>
    </source>
</reference>
<evidence type="ECO:0000256" key="4">
    <source>
        <dbReference type="RuleBase" id="RU003887"/>
    </source>
</evidence>
<dbReference type="PANTHER" id="PTHR47683:SF2">
    <property type="entry name" value="RNA-BINDING S4 DOMAIN-CONTAINING PROTEIN"/>
    <property type="match status" value="1"/>
</dbReference>
<accession>A0A9D2I8H2</accession>
<dbReference type="GO" id="GO:0120159">
    <property type="term" value="F:rRNA pseudouridine synthase activity"/>
    <property type="evidence" value="ECO:0007669"/>
    <property type="project" value="UniProtKB-ARBA"/>
</dbReference>
<evidence type="ECO:0000256" key="1">
    <source>
        <dbReference type="ARBA" id="ARBA00008348"/>
    </source>
</evidence>
<dbReference type="Proteomes" id="UP000886858">
    <property type="component" value="Unassembled WGS sequence"/>
</dbReference>
<dbReference type="PANTHER" id="PTHR47683">
    <property type="entry name" value="PSEUDOURIDINE SYNTHASE FAMILY PROTEIN-RELATED"/>
    <property type="match status" value="1"/>
</dbReference>
<dbReference type="InterPro" id="IPR020094">
    <property type="entry name" value="TruA/RsuA/RluB/E/F_N"/>
</dbReference>
<dbReference type="AlphaFoldDB" id="A0A9D2I8H2"/>
<gene>
    <name evidence="6" type="ORF">H9717_10445</name>
</gene>
<evidence type="ECO:0000313" key="6">
    <source>
        <dbReference type="EMBL" id="HJA93513.1"/>
    </source>
</evidence>
<dbReference type="InterPro" id="IPR000748">
    <property type="entry name" value="PsdUridine_synth_RsuA/RluB/E/F"/>
</dbReference>
<dbReference type="SUPFAM" id="SSF55174">
    <property type="entry name" value="Alpha-L RNA-binding motif"/>
    <property type="match status" value="1"/>
</dbReference>
<dbReference type="InterPro" id="IPR050343">
    <property type="entry name" value="RsuA_PseudoU_synthase"/>
</dbReference>
<reference evidence="6" key="2">
    <citation type="submission" date="2021-04" db="EMBL/GenBank/DDBJ databases">
        <authorList>
            <person name="Gilroy R."/>
        </authorList>
    </citation>
    <scope>NUCLEOTIDE SEQUENCE</scope>
    <source>
        <strain evidence="6">CHK179-7159</strain>
    </source>
</reference>
<dbReference type="InterPro" id="IPR036986">
    <property type="entry name" value="S4_RNA-bd_sf"/>
</dbReference>
<dbReference type="InterPro" id="IPR042092">
    <property type="entry name" value="PsdUridine_s_RsuA/RluB/E/F_cat"/>
</dbReference>